<evidence type="ECO:0000313" key="3">
    <source>
        <dbReference type="Proteomes" id="UP000606870"/>
    </source>
</evidence>
<feature type="transmembrane region" description="Helical" evidence="1">
    <location>
        <begin position="12"/>
        <end position="29"/>
    </location>
</feature>
<keyword evidence="3" id="KW-1185">Reference proteome</keyword>
<dbReference type="InterPro" id="IPR038750">
    <property type="entry name" value="YczE/YyaS-like"/>
</dbReference>
<evidence type="ECO:0000313" key="2">
    <source>
        <dbReference type="EMBL" id="MBC3537777.1"/>
    </source>
</evidence>
<evidence type="ECO:0000256" key="1">
    <source>
        <dbReference type="SAM" id="Phobius"/>
    </source>
</evidence>
<name>A0ABR6VKF8_9FIRM</name>
<gene>
    <name evidence="2" type="ORF">H8J70_11050</name>
</gene>
<reference evidence="2 3" key="1">
    <citation type="submission" date="2020-08" db="EMBL/GenBank/DDBJ databases">
        <authorList>
            <person name="Liu C."/>
            <person name="Sun Q."/>
        </authorList>
    </citation>
    <scope>NUCLEOTIDE SEQUENCE [LARGE SCALE GENOMIC DNA]</scope>
    <source>
        <strain evidence="2 3">NSJ-59</strain>
    </source>
</reference>
<dbReference type="EMBL" id="JACOGK010000041">
    <property type="protein sequence ID" value="MBC3537777.1"/>
    <property type="molecule type" value="Genomic_DNA"/>
</dbReference>
<organism evidence="2 3">
    <name type="scientific">Megasphaera hominis</name>
    <dbReference type="NCBI Taxonomy" id="159836"/>
    <lineage>
        <taxon>Bacteria</taxon>
        <taxon>Bacillati</taxon>
        <taxon>Bacillota</taxon>
        <taxon>Negativicutes</taxon>
        <taxon>Veillonellales</taxon>
        <taxon>Veillonellaceae</taxon>
        <taxon>Megasphaera</taxon>
    </lineage>
</organism>
<keyword evidence="1" id="KW-1133">Transmembrane helix</keyword>
<sequence>MSTVQLPTYFHEFAFLIGGCFVLALGVYLELVGDVAMLPGDAFNRAVAYVLHQHYDKVKITVDVSMTAISAVLCLVTMGKLNGVREGTIAAAFLVGYIICVYHGLFTHWEQVVLPKKAYQ</sequence>
<dbReference type="Proteomes" id="UP000606870">
    <property type="component" value="Unassembled WGS sequence"/>
</dbReference>
<feature type="transmembrane region" description="Helical" evidence="1">
    <location>
        <begin position="90"/>
        <end position="109"/>
    </location>
</feature>
<proteinExistence type="predicted"/>
<comment type="caution">
    <text evidence="2">The sequence shown here is derived from an EMBL/GenBank/DDBJ whole genome shotgun (WGS) entry which is preliminary data.</text>
</comment>
<dbReference type="Pfam" id="PF19700">
    <property type="entry name" value="DUF6198"/>
    <property type="match status" value="1"/>
</dbReference>
<protein>
    <submittedName>
        <fullName evidence="2">Uncharacterized protein</fullName>
    </submittedName>
</protein>
<accession>A0ABR6VKF8</accession>
<keyword evidence="1" id="KW-0812">Transmembrane</keyword>
<dbReference type="RefSeq" id="WP_186504350.1">
    <property type="nucleotide sequence ID" value="NZ_JACOGK010000041.1"/>
</dbReference>
<keyword evidence="1" id="KW-0472">Membrane</keyword>